<dbReference type="PANTHER" id="PTHR43591:SF110">
    <property type="entry name" value="RHODANESE DOMAIN-CONTAINING PROTEIN"/>
    <property type="match status" value="1"/>
</dbReference>
<evidence type="ECO:0000313" key="2">
    <source>
        <dbReference type="EMBL" id="UOR10346.1"/>
    </source>
</evidence>
<dbReference type="InterPro" id="IPR013216">
    <property type="entry name" value="Methyltransf_11"/>
</dbReference>
<gene>
    <name evidence="2" type="ORF">MUO15_11600</name>
</gene>
<dbReference type="GO" id="GO:0008168">
    <property type="term" value="F:methyltransferase activity"/>
    <property type="evidence" value="ECO:0007669"/>
    <property type="project" value="UniProtKB-KW"/>
</dbReference>
<dbReference type="RefSeq" id="WP_245029448.1">
    <property type="nucleotide sequence ID" value="NZ_CP095075.1"/>
</dbReference>
<name>A0ABY4H655_9BACI</name>
<sequence length="253" mass="29747">MKTTDYSKIAEVYDNNSFRFDEVQIDTHLEGYLQNYQRQSYNVMDLACGTGIYLNDQTSNFDSHSIQWHGLDASKEMLRKAEDKLEGVTLVQGLAEELPYETESFDFISNNYAFHHFTKKKQVVDEVQRVLKKGGIFKLHNINIHDMEKWWVYHYFPAAFQEDLDRFWQKEVIFNELTSQGFTVRIESSCQMESIRVADYLKHAENRDISVLTLINDEDYYNGLTKMKYDVEMDADKTIVNDFSELICIAKKS</sequence>
<reference evidence="2" key="1">
    <citation type="submission" date="2022-04" db="EMBL/GenBank/DDBJ databases">
        <title>Halobacillus sp. isolated from saltern.</title>
        <authorList>
            <person name="Won M."/>
            <person name="Lee C.-M."/>
            <person name="Woen H.-Y."/>
            <person name="Kwon S.-W."/>
        </authorList>
    </citation>
    <scope>NUCLEOTIDE SEQUENCE</scope>
    <source>
        <strain evidence="2">SSHM10-5</strain>
    </source>
</reference>
<dbReference type="InterPro" id="IPR029063">
    <property type="entry name" value="SAM-dependent_MTases_sf"/>
</dbReference>
<dbReference type="Pfam" id="PF08241">
    <property type="entry name" value="Methyltransf_11"/>
    <property type="match status" value="1"/>
</dbReference>
<dbReference type="Proteomes" id="UP000830326">
    <property type="component" value="Chromosome"/>
</dbReference>
<dbReference type="Gene3D" id="3.40.50.150">
    <property type="entry name" value="Vaccinia Virus protein VP39"/>
    <property type="match status" value="1"/>
</dbReference>
<dbReference type="SUPFAM" id="SSF53335">
    <property type="entry name" value="S-adenosyl-L-methionine-dependent methyltransferases"/>
    <property type="match status" value="1"/>
</dbReference>
<dbReference type="GO" id="GO:0032259">
    <property type="term" value="P:methylation"/>
    <property type="evidence" value="ECO:0007669"/>
    <property type="project" value="UniProtKB-KW"/>
</dbReference>
<protein>
    <submittedName>
        <fullName evidence="2">Class I SAM-dependent methyltransferase</fullName>
    </submittedName>
</protein>
<keyword evidence="2" id="KW-0808">Transferase</keyword>
<accession>A0ABY4H655</accession>
<dbReference type="CDD" id="cd02440">
    <property type="entry name" value="AdoMet_MTases"/>
    <property type="match status" value="1"/>
</dbReference>
<proteinExistence type="predicted"/>
<dbReference type="EMBL" id="CP095075">
    <property type="protein sequence ID" value="UOR10346.1"/>
    <property type="molecule type" value="Genomic_DNA"/>
</dbReference>
<keyword evidence="2" id="KW-0489">Methyltransferase</keyword>
<dbReference type="PANTHER" id="PTHR43591">
    <property type="entry name" value="METHYLTRANSFERASE"/>
    <property type="match status" value="1"/>
</dbReference>
<organism evidence="2 3">
    <name type="scientific">Halobacillus amylolyticus</name>
    <dbReference type="NCBI Taxonomy" id="2932259"/>
    <lineage>
        <taxon>Bacteria</taxon>
        <taxon>Bacillati</taxon>
        <taxon>Bacillota</taxon>
        <taxon>Bacilli</taxon>
        <taxon>Bacillales</taxon>
        <taxon>Bacillaceae</taxon>
        <taxon>Halobacillus</taxon>
    </lineage>
</organism>
<evidence type="ECO:0000313" key="3">
    <source>
        <dbReference type="Proteomes" id="UP000830326"/>
    </source>
</evidence>
<feature type="domain" description="Methyltransferase type 11" evidence="1">
    <location>
        <begin position="45"/>
        <end position="137"/>
    </location>
</feature>
<evidence type="ECO:0000259" key="1">
    <source>
        <dbReference type="Pfam" id="PF08241"/>
    </source>
</evidence>
<keyword evidence="3" id="KW-1185">Reference proteome</keyword>